<dbReference type="EMBL" id="AB609751">
    <property type="protein sequence ID" value="BBE38693.1"/>
    <property type="molecule type" value="Genomic_DNA"/>
</dbReference>
<proteinExistence type="predicted"/>
<organism evidence="1">
    <name type="scientific">Vibrio vulnificus</name>
    <dbReference type="NCBI Taxonomy" id="672"/>
    <lineage>
        <taxon>Bacteria</taxon>
        <taxon>Pseudomonadati</taxon>
        <taxon>Pseudomonadota</taxon>
        <taxon>Gammaproteobacteria</taxon>
        <taxon>Vibrionales</taxon>
        <taxon>Vibrionaceae</taxon>
        <taxon>Vibrio</taxon>
    </lineage>
</organism>
<sequence length="30" mass="3706">MAKLQWVTFFWNKINSTLIRKQKPKTKKLK</sequence>
<evidence type="ECO:0000313" key="1">
    <source>
        <dbReference type="EMBL" id="BBE38693.1"/>
    </source>
</evidence>
<name>A0A6S4PZZ3_VIBVL</name>
<dbReference type="AlphaFoldDB" id="A0A6S4PZZ3"/>
<accession>A0A6S4PZZ3</accession>
<protein>
    <submittedName>
        <fullName evidence="1">Uncharacterized protein</fullName>
    </submittedName>
</protein>
<reference evidence="1" key="1">
    <citation type="submission" date="2011-01" db="EMBL/GenBank/DDBJ databases">
        <title>Evolutionary Significance of Chromosomal Super-Integrons in Vibrio vulnificus Strains.</title>
        <authorList>
            <person name="Shu H.Y."/>
            <person name="Wu K.M."/>
            <person name="Liu T.T."/>
            <person name="Liu Y.M."/>
            <person name="Liao T.L."/>
            <person name="Hor L.I."/>
            <person name="Tsai S.F."/>
            <person name="Chen C.Y."/>
        </authorList>
    </citation>
    <scope>NUCLEOTIDE SEQUENCE</scope>
    <source>
        <strain evidence="1">CECT4999</strain>
    </source>
</reference>